<reference evidence="2" key="1">
    <citation type="submission" date="2009-08" db="EMBL/GenBank/DDBJ databases">
        <title>The complete genome of Chitinophaga pinensis DSM 2588.</title>
        <authorList>
            <consortium name="US DOE Joint Genome Institute (JGI-PGF)"/>
            <person name="Lucas S."/>
            <person name="Copeland A."/>
            <person name="Lapidus A."/>
            <person name="Glavina del Rio T."/>
            <person name="Dalin E."/>
            <person name="Tice H."/>
            <person name="Bruce D."/>
            <person name="Goodwin L."/>
            <person name="Pitluck S."/>
            <person name="Kyrpides N."/>
            <person name="Mavromatis K."/>
            <person name="Ivanova N."/>
            <person name="Mikhailova N."/>
            <person name="Sims D."/>
            <person name="Meinche L."/>
            <person name="Brettin T."/>
            <person name="Detter J.C."/>
            <person name="Han C."/>
            <person name="Larimer F."/>
            <person name="Land M."/>
            <person name="Hauser L."/>
            <person name="Markowitz V."/>
            <person name="Cheng J.-F."/>
            <person name="Hugenholtz P."/>
            <person name="Woyke T."/>
            <person name="Wu D."/>
            <person name="Spring S."/>
            <person name="Klenk H.-P."/>
            <person name="Eisen J.A."/>
        </authorList>
    </citation>
    <scope>NUCLEOTIDE SEQUENCE [LARGE SCALE GENOMIC DNA]</scope>
    <source>
        <strain evidence="2">ATCC 43595 / DSM 2588 / LMG 13176 / NBRC 15968 / NCIMB 11800 / UQM 2034</strain>
    </source>
</reference>
<dbReference type="OrthoDB" id="673785at2"/>
<gene>
    <name evidence="1" type="ordered locus">Cpin_6667</name>
</gene>
<reference evidence="1 2" key="2">
    <citation type="journal article" date="2010" name="Stand. Genomic Sci.">
        <title>Complete genome sequence of Chitinophaga pinensis type strain (UQM 2034).</title>
        <authorList>
            <person name="Glavina Del Rio T."/>
            <person name="Abt B."/>
            <person name="Spring S."/>
            <person name="Lapidus A."/>
            <person name="Nolan M."/>
            <person name="Tice H."/>
            <person name="Copeland A."/>
            <person name="Cheng J.F."/>
            <person name="Chen F."/>
            <person name="Bruce D."/>
            <person name="Goodwin L."/>
            <person name="Pitluck S."/>
            <person name="Ivanova N."/>
            <person name="Mavromatis K."/>
            <person name="Mikhailova N."/>
            <person name="Pati A."/>
            <person name="Chen A."/>
            <person name="Palaniappan K."/>
            <person name="Land M."/>
            <person name="Hauser L."/>
            <person name="Chang Y.J."/>
            <person name="Jeffries C.D."/>
            <person name="Chain P."/>
            <person name="Saunders E."/>
            <person name="Detter J.C."/>
            <person name="Brettin T."/>
            <person name="Rohde M."/>
            <person name="Goker M."/>
            <person name="Bristow J."/>
            <person name="Eisen J.A."/>
            <person name="Markowitz V."/>
            <person name="Hugenholtz P."/>
            <person name="Kyrpides N.C."/>
            <person name="Klenk H.P."/>
            <person name="Lucas S."/>
        </authorList>
    </citation>
    <scope>NUCLEOTIDE SEQUENCE [LARGE SCALE GENOMIC DNA]</scope>
    <source>
        <strain evidence="2">ATCC 43595 / DSM 2588 / LMG 13176 / NBRC 15968 / NCIMB 11800 / UQM 2034</strain>
    </source>
</reference>
<evidence type="ECO:0000313" key="2">
    <source>
        <dbReference type="Proteomes" id="UP000002215"/>
    </source>
</evidence>
<organism evidence="1 2">
    <name type="scientific">Chitinophaga pinensis (strain ATCC 43595 / DSM 2588 / LMG 13176 / NBRC 15968 / NCIMB 11800 / UQM 2034)</name>
    <dbReference type="NCBI Taxonomy" id="485918"/>
    <lineage>
        <taxon>Bacteria</taxon>
        <taxon>Pseudomonadati</taxon>
        <taxon>Bacteroidota</taxon>
        <taxon>Chitinophagia</taxon>
        <taxon>Chitinophagales</taxon>
        <taxon>Chitinophagaceae</taxon>
        <taxon>Chitinophaga</taxon>
    </lineage>
</organism>
<name>A0A979GZM9_CHIPD</name>
<dbReference type="RefSeq" id="WP_012794234.1">
    <property type="nucleotide sequence ID" value="NC_013132.1"/>
</dbReference>
<proteinExistence type="predicted"/>
<sequence>MKRTLFLISSTMLAALACLVILVTVAGLPNDKKNGFKRQWLAMNVHKQSSSTFPLAVERLFGTDDALYLSAPSHQQVYRLDENLHITDTIALGIDRQLRPPINFFAHGDHIYAHEYNSGMMFSKGLHQPGIDSIKLSSAPFIKSLMLSDSLIVIRGFEAGSSRPFFIRINTRSGVRYKSGVLSERADAGFSSDGILCADAKKTQLFYIPYFENGIYCMDSDMKLKYKQTTIDTVFNSNIQVTQRGTGEMQKLYASSPRAKVNKRAFANEQLLFIESDLRADNEDESVFRLYPVLDTYLLSTGAYAGSFYIPEDKRKVLSYYIRGERLYVLSRDELALYILNK</sequence>
<dbReference type="AlphaFoldDB" id="A0A979GZM9"/>
<dbReference type="Proteomes" id="UP000002215">
    <property type="component" value="Chromosome"/>
</dbReference>
<dbReference type="PROSITE" id="PS51257">
    <property type="entry name" value="PROKAR_LIPOPROTEIN"/>
    <property type="match status" value="1"/>
</dbReference>
<evidence type="ECO:0000313" key="1">
    <source>
        <dbReference type="EMBL" id="ACU64071.1"/>
    </source>
</evidence>
<protein>
    <submittedName>
        <fullName evidence="1">Uncharacterized protein</fullName>
    </submittedName>
</protein>
<dbReference type="KEGG" id="cpi:Cpin_6667"/>
<dbReference type="EMBL" id="CP001699">
    <property type="protein sequence ID" value="ACU64071.1"/>
    <property type="molecule type" value="Genomic_DNA"/>
</dbReference>
<accession>A0A979GZM9</accession>